<protein>
    <submittedName>
        <fullName evidence="1">Uncharacterized protein</fullName>
    </submittedName>
</protein>
<organism evidence="1 2">
    <name type="scientific">Meganyctiphanes norvegica</name>
    <name type="common">Northern krill</name>
    <name type="synonym">Thysanopoda norvegica</name>
    <dbReference type="NCBI Taxonomy" id="48144"/>
    <lineage>
        <taxon>Eukaryota</taxon>
        <taxon>Metazoa</taxon>
        <taxon>Ecdysozoa</taxon>
        <taxon>Arthropoda</taxon>
        <taxon>Crustacea</taxon>
        <taxon>Multicrustacea</taxon>
        <taxon>Malacostraca</taxon>
        <taxon>Eumalacostraca</taxon>
        <taxon>Eucarida</taxon>
        <taxon>Euphausiacea</taxon>
        <taxon>Euphausiidae</taxon>
        <taxon>Meganyctiphanes</taxon>
    </lineage>
</organism>
<gene>
    <name evidence="1" type="ORF">MNOR_LOCUS30314</name>
</gene>
<accession>A0AAV2S0K3</accession>
<evidence type="ECO:0000313" key="2">
    <source>
        <dbReference type="Proteomes" id="UP001497623"/>
    </source>
</evidence>
<comment type="caution">
    <text evidence="1">The sequence shown here is derived from an EMBL/GenBank/DDBJ whole genome shotgun (WGS) entry which is preliminary data.</text>
</comment>
<sequence length="314" mass="35089">MEKDTLISNEKKKILQWKKSIEESTKIIAKESMANEMAQREVSKGKERIMGMKTAIEDLQTAKKKKIIAKRRIDIETASTGVTKWIQDVRTEFDILQITSVPAKIMKALKRDRDIYAEAIVNGTKATAKLTSMSDRLHIHPFKSETVQEGTHVVEYKDVLSHLPIQPPTLLFLDLAHNNVYKGRIYIRIEPELHAFVKNLPALATGMSGISILGNTCYGGGGSSNLAINIKLPVNDRPPTLVSSFRTSYGEVVCDFNLNSINTMFIKFEHSSSNFHQCVKIGHVESGLEVAKDCQELGNQEKTIISDCGLVLEM</sequence>
<keyword evidence="2" id="KW-1185">Reference proteome</keyword>
<evidence type="ECO:0000313" key="1">
    <source>
        <dbReference type="EMBL" id="CAL4148986.1"/>
    </source>
</evidence>
<dbReference type="EMBL" id="CAXKWB010036748">
    <property type="protein sequence ID" value="CAL4148986.1"/>
    <property type="molecule type" value="Genomic_DNA"/>
</dbReference>
<proteinExistence type="predicted"/>
<reference evidence="1 2" key="1">
    <citation type="submission" date="2024-05" db="EMBL/GenBank/DDBJ databases">
        <authorList>
            <person name="Wallberg A."/>
        </authorList>
    </citation>
    <scope>NUCLEOTIDE SEQUENCE [LARGE SCALE GENOMIC DNA]</scope>
</reference>
<name>A0AAV2S0K3_MEGNR</name>
<dbReference type="Proteomes" id="UP001497623">
    <property type="component" value="Unassembled WGS sequence"/>
</dbReference>
<dbReference type="AlphaFoldDB" id="A0AAV2S0K3"/>